<keyword evidence="2" id="KW-1185">Reference proteome</keyword>
<proteinExistence type="predicted"/>
<dbReference type="Proteomes" id="UP000623842">
    <property type="component" value="Unassembled WGS sequence"/>
</dbReference>
<gene>
    <name evidence="1" type="ORF">GCM10017161_24100</name>
</gene>
<evidence type="ECO:0000313" key="1">
    <source>
        <dbReference type="EMBL" id="GHF94974.1"/>
    </source>
</evidence>
<comment type="caution">
    <text evidence="1">The sequence shown here is derived from an EMBL/GenBank/DDBJ whole genome shotgun (WGS) entry which is preliminary data.</text>
</comment>
<reference evidence="1" key="1">
    <citation type="journal article" date="2014" name="Int. J. Syst. Evol. Microbiol.">
        <title>Complete genome sequence of Corynebacterium casei LMG S-19264T (=DSM 44701T), isolated from a smear-ripened cheese.</title>
        <authorList>
            <consortium name="US DOE Joint Genome Institute (JGI-PGF)"/>
            <person name="Walter F."/>
            <person name="Albersmeier A."/>
            <person name="Kalinowski J."/>
            <person name="Ruckert C."/>
        </authorList>
    </citation>
    <scope>NUCLEOTIDE SEQUENCE</scope>
    <source>
        <strain evidence="1">KCTC 42731</strain>
    </source>
</reference>
<sequence>MQHFAFIFSLFDSWEHLKKFIVSEHTCDALPNNQSVKVELDWSYFINQLINGQSLRKVAASAGVSIATLKARAIQYQVPIATRPSKVFDKERRIIWRKLLIGKPTEDIATDLGISQGAVEQVLKCYPEVKELRARIRYKAKRDEMLAVLEKCIRDNPSFTRNQIKQAENAAYMWLFKHEKSLLNKVLPKAILRQRRHIRT</sequence>
<protein>
    <submittedName>
        <fullName evidence="1">Uncharacterized protein</fullName>
    </submittedName>
</protein>
<dbReference type="AlphaFoldDB" id="A0A919BIX3"/>
<dbReference type="EMBL" id="BNCK01000005">
    <property type="protein sequence ID" value="GHF94974.1"/>
    <property type="molecule type" value="Genomic_DNA"/>
</dbReference>
<organism evidence="1 2">
    <name type="scientific">Thalassotalea marina</name>
    <dbReference type="NCBI Taxonomy" id="1673741"/>
    <lineage>
        <taxon>Bacteria</taxon>
        <taxon>Pseudomonadati</taxon>
        <taxon>Pseudomonadota</taxon>
        <taxon>Gammaproteobacteria</taxon>
        <taxon>Alteromonadales</taxon>
        <taxon>Colwelliaceae</taxon>
        <taxon>Thalassotalea</taxon>
    </lineage>
</organism>
<reference evidence="1" key="2">
    <citation type="submission" date="2020-09" db="EMBL/GenBank/DDBJ databases">
        <authorList>
            <person name="Sun Q."/>
            <person name="Kim S."/>
        </authorList>
    </citation>
    <scope>NUCLEOTIDE SEQUENCE</scope>
    <source>
        <strain evidence="1">KCTC 42731</strain>
    </source>
</reference>
<name>A0A919BIX3_9GAMM</name>
<evidence type="ECO:0000313" key="2">
    <source>
        <dbReference type="Proteomes" id="UP000623842"/>
    </source>
</evidence>
<accession>A0A919BIX3</accession>